<dbReference type="InterPro" id="IPR002695">
    <property type="entry name" value="PurH-like"/>
</dbReference>
<dbReference type="CDD" id="cd01421">
    <property type="entry name" value="IMPCH"/>
    <property type="match status" value="1"/>
</dbReference>
<dbReference type="Pfam" id="PF01808">
    <property type="entry name" value="AICARFT_IMPCHas"/>
    <property type="match status" value="1"/>
</dbReference>
<evidence type="ECO:0000256" key="9">
    <source>
        <dbReference type="ARBA" id="ARBA00050687"/>
    </source>
</evidence>
<dbReference type="AlphaFoldDB" id="A0A4Q4Z4T4"/>
<feature type="domain" description="MGS-like" evidence="12">
    <location>
        <begin position="19"/>
        <end position="165"/>
    </location>
</feature>
<dbReference type="GO" id="GO:0004643">
    <property type="term" value="F:phosphoribosylaminoimidazolecarboxamide formyltransferase activity"/>
    <property type="evidence" value="ECO:0007669"/>
    <property type="project" value="UniProtKB-UniRule"/>
</dbReference>
<evidence type="ECO:0000256" key="6">
    <source>
        <dbReference type="ARBA" id="ARBA00022801"/>
    </source>
</evidence>
<dbReference type="PANTHER" id="PTHR11692:SF0">
    <property type="entry name" value="BIFUNCTIONAL PURINE BIOSYNTHESIS PROTEIN ATIC"/>
    <property type="match status" value="1"/>
</dbReference>
<dbReference type="RefSeq" id="WP_134720364.1">
    <property type="nucleotide sequence ID" value="NZ_SDKM01000042.1"/>
</dbReference>
<dbReference type="HAMAP" id="MF_00139">
    <property type="entry name" value="PurH"/>
    <property type="match status" value="1"/>
</dbReference>
<dbReference type="EMBL" id="SDKM01000042">
    <property type="protein sequence ID" value="RYP82760.1"/>
    <property type="molecule type" value="Genomic_DNA"/>
</dbReference>
<keyword evidence="6 10" id="KW-0378">Hydrolase</keyword>
<evidence type="ECO:0000256" key="8">
    <source>
        <dbReference type="ARBA" id="ARBA00050488"/>
    </source>
</evidence>
<accession>A0A4Q4Z4T4</accession>
<dbReference type="InterPro" id="IPR036914">
    <property type="entry name" value="MGS-like_dom_sf"/>
</dbReference>
<evidence type="ECO:0000256" key="11">
    <source>
        <dbReference type="SAM" id="MobiDB-lite"/>
    </source>
</evidence>
<feature type="region of interest" description="Disordered" evidence="11">
    <location>
        <begin position="1"/>
        <end position="21"/>
    </location>
</feature>
<dbReference type="EC" id="2.1.2.3" evidence="10"/>
<evidence type="ECO:0000259" key="12">
    <source>
        <dbReference type="PROSITE" id="PS51855"/>
    </source>
</evidence>
<dbReference type="GO" id="GO:0005829">
    <property type="term" value="C:cytosol"/>
    <property type="evidence" value="ECO:0007669"/>
    <property type="project" value="TreeGrafter"/>
</dbReference>
<dbReference type="Pfam" id="PF02142">
    <property type="entry name" value="MGS"/>
    <property type="match status" value="1"/>
</dbReference>
<comment type="pathway">
    <text evidence="2 10">Purine metabolism; IMP biosynthesis via de novo pathway; 5-formamido-1-(5-phospho-D-ribosyl)imidazole-4-carboxamide from 5-amino-1-(5-phospho-D-ribosyl)imidazole-4-carboxamide (10-formyl THF route): step 1/1.</text>
</comment>
<dbReference type="UniPathway" id="UPA00074">
    <property type="reaction ID" value="UER00133"/>
</dbReference>
<comment type="caution">
    <text evidence="13">The sequence shown here is derived from an EMBL/GenBank/DDBJ whole genome shotgun (WGS) entry which is preliminary data.</text>
</comment>
<evidence type="ECO:0000256" key="4">
    <source>
        <dbReference type="ARBA" id="ARBA00022679"/>
    </source>
</evidence>
<protein>
    <recommendedName>
        <fullName evidence="10">Bifunctional purine biosynthesis protein PurH</fullName>
    </recommendedName>
    <domain>
        <recommendedName>
            <fullName evidence="10">Phosphoribosylaminoimidazolecarboxamide formyltransferase</fullName>
            <ecNumber evidence="10">2.1.2.3</ecNumber>
        </recommendedName>
        <alternativeName>
            <fullName evidence="10">AICAR transformylase</fullName>
        </alternativeName>
    </domain>
    <domain>
        <recommendedName>
            <fullName evidence="10">IMP cyclohydrolase</fullName>
            <ecNumber evidence="10">3.5.4.10</ecNumber>
        </recommendedName>
        <alternativeName>
            <fullName evidence="10">ATIC</fullName>
        </alternativeName>
        <alternativeName>
            <fullName evidence="10">IMP synthase</fullName>
        </alternativeName>
        <alternativeName>
            <fullName evidence="10">Inosinicase</fullName>
        </alternativeName>
    </domain>
</protein>
<dbReference type="EC" id="3.5.4.10" evidence="10"/>
<dbReference type="SUPFAM" id="SSF53927">
    <property type="entry name" value="Cytidine deaminase-like"/>
    <property type="match status" value="1"/>
</dbReference>
<dbReference type="InterPro" id="IPR016193">
    <property type="entry name" value="Cytidine_deaminase-like"/>
</dbReference>
<comment type="pathway">
    <text evidence="1 10">Purine metabolism; IMP biosynthesis via de novo pathway; IMP from 5-formamido-1-(5-phospho-D-ribosyl)imidazole-4-carboxamide: step 1/1.</text>
</comment>
<dbReference type="FunFam" id="3.40.140.20:FF:000001">
    <property type="entry name" value="Bifunctional purine biosynthesis protein PurH"/>
    <property type="match status" value="1"/>
</dbReference>
<dbReference type="InterPro" id="IPR024051">
    <property type="entry name" value="AICAR_Tfase_dup_dom_sf"/>
</dbReference>
<keyword evidence="5 10" id="KW-0658">Purine biosynthesis</keyword>
<dbReference type="InterPro" id="IPR011607">
    <property type="entry name" value="MGS-like_dom"/>
</dbReference>
<dbReference type="Gene3D" id="3.40.50.1380">
    <property type="entry name" value="Methylglyoxal synthase-like domain"/>
    <property type="match status" value="1"/>
</dbReference>
<comment type="catalytic activity">
    <reaction evidence="8 10">
        <text>(6R)-10-formyltetrahydrofolate + 5-amino-1-(5-phospho-beta-D-ribosyl)imidazole-4-carboxamide = 5-formamido-1-(5-phospho-D-ribosyl)imidazole-4-carboxamide + (6S)-5,6,7,8-tetrahydrofolate</text>
        <dbReference type="Rhea" id="RHEA:22192"/>
        <dbReference type="ChEBI" id="CHEBI:57453"/>
        <dbReference type="ChEBI" id="CHEBI:58467"/>
        <dbReference type="ChEBI" id="CHEBI:58475"/>
        <dbReference type="ChEBI" id="CHEBI:195366"/>
        <dbReference type="EC" id="2.1.2.3"/>
    </reaction>
</comment>
<dbReference type="PROSITE" id="PS51855">
    <property type="entry name" value="MGS"/>
    <property type="match status" value="1"/>
</dbReference>
<name>A0A4Q4Z4T4_9ACTN</name>
<dbReference type="PANTHER" id="PTHR11692">
    <property type="entry name" value="BIFUNCTIONAL PURINE BIOSYNTHESIS PROTEIN PURH"/>
    <property type="match status" value="1"/>
</dbReference>
<dbReference type="NCBIfam" id="NF002049">
    <property type="entry name" value="PRK00881.1"/>
    <property type="match status" value="1"/>
</dbReference>
<proteinExistence type="inferred from homology"/>
<reference evidence="13 14" key="1">
    <citation type="submission" date="2019-01" db="EMBL/GenBank/DDBJ databases">
        <title>Nocardioides guangzhouensis sp. nov., an actinobacterium isolated from soil.</title>
        <authorList>
            <person name="Fu Y."/>
            <person name="Cai Y."/>
            <person name="Lin Z."/>
            <person name="Chen P."/>
        </authorList>
    </citation>
    <scope>NUCLEOTIDE SEQUENCE [LARGE SCALE GENOMIC DNA]</scope>
    <source>
        <strain evidence="13 14">130</strain>
    </source>
</reference>
<dbReference type="NCBIfam" id="TIGR00355">
    <property type="entry name" value="purH"/>
    <property type="match status" value="1"/>
</dbReference>
<dbReference type="SMART" id="SM00851">
    <property type="entry name" value="MGS"/>
    <property type="match status" value="1"/>
</dbReference>
<dbReference type="OrthoDB" id="9802065at2"/>
<dbReference type="PIRSF" id="PIRSF000414">
    <property type="entry name" value="AICARFT_IMPCHas"/>
    <property type="match status" value="1"/>
</dbReference>
<keyword evidence="7 10" id="KW-0511">Multifunctional enzyme</keyword>
<dbReference type="SUPFAM" id="SSF52335">
    <property type="entry name" value="Methylglyoxal synthase-like"/>
    <property type="match status" value="1"/>
</dbReference>
<keyword evidence="14" id="KW-1185">Reference proteome</keyword>
<dbReference type="Gene3D" id="3.40.140.20">
    <property type="match status" value="2"/>
</dbReference>
<evidence type="ECO:0000313" key="13">
    <source>
        <dbReference type="EMBL" id="RYP82760.1"/>
    </source>
</evidence>
<evidence type="ECO:0000256" key="10">
    <source>
        <dbReference type="HAMAP-Rule" id="MF_00139"/>
    </source>
</evidence>
<evidence type="ECO:0000256" key="2">
    <source>
        <dbReference type="ARBA" id="ARBA00004954"/>
    </source>
</evidence>
<comment type="catalytic activity">
    <reaction evidence="9 10">
        <text>IMP + H2O = 5-formamido-1-(5-phospho-D-ribosyl)imidazole-4-carboxamide</text>
        <dbReference type="Rhea" id="RHEA:18445"/>
        <dbReference type="ChEBI" id="CHEBI:15377"/>
        <dbReference type="ChEBI" id="CHEBI:58053"/>
        <dbReference type="ChEBI" id="CHEBI:58467"/>
        <dbReference type="EC" id="3.5.4.10"/>
    </reaction>
</comment>
<dbReference type="FunFam" id="3.40.50.1380:FF:000001">
    <property type="entry name" value="Bifunctional purine biosynthesis protein PurH"/>
    <property type="match status" value="1"/>
</dbReference>
<gene>
    <name evidence="10 13" type="primary">purH</name>
    <name evidence="13" type="ORF">EKO23_20945</name>
</gene>
<organism evidence="13 14">
    <name type="scientific">Nocardioides guangzhouensis</name>
    <dbReference type="NCBI Taxonomy" id="2497878"/>
    <lineage>
        <taxon>Bacteria</taxon>
        <taxon>Bacillati</taxon>
        <taxon>Actinomycetota</taxon>
        <taxon>Actinomycetes</taxon>
        <taxon>Propionibacteriales</taxon>
        <taxon>Nocardioidaceae</taxon>
        <taxon>Nocardioides</taxon>
    </lineage>
</organism>
<dbReference type="Proteomes" id="UP000295198">
    <property type="component" value="Unassembled WGS sequence"/>
</dbReference>
<dbReference type="GO" id="GO:0003937">
    <property type="term" value="F:IMP cyclohydrolase activity"/>
    <property type="evidence" value="ECO:0007669"/>
    <property type="project" value="UniProtKB-UniRule"/>
</dbReference>
<evidence type="ECO:0000313" key="14">
    <source>
        <dbReference type="Proteomes" id="UP000295198"/>
    </source>
</evidence>
<comment type="domain">
    <text evidence="10">The IMP cyclohydrolase activity resides in the N-terminal region.</text>
</comment>
<evidence type="ECO:0000256" key="1">
    <source>
        <dbReference type="ARBA" id="ARBA00004844"/>
    </source>
</evidence>
<evidence type="ECO:0000256" key="7">
    <source>
        <dbReference type="ARBA" id="ARBA00023268"/>
    </source>
</evidence>
<dbReference type="GO" id="GO:0006189">
    <property type="term" value="P:'de novo' IMP biosynthetic process"/>
    <property type="evidence" value="ECO:0007669"/>
    <property type="project" value="UniProtKB-UniRule"/>
</dbReference>
<dbReference type="SMART" id="SM00798">
    <property type="entry name" value="AICARFT_IMPCHas"/>
    <property type="match status" value="1"/>
</dbReference>
<keyword evidence="4 10" id="KW-0808">Transferase</keyword>
<evidence type="ECO:0000256" key="5">
    <source>
        <dbReference type="ARBA" id="ARBA00022755"/>
    </source>
</evidence>
<evidence type="ECO:0000256" key="3">
    <source>
        <dbReference type="ARBA" id="ARBA00007667"/>
    </source>
</evidence>
<comment type="similarity">
    <text evidence="3 10">Belongs to the PurH family.</text>
</comment>
<dbReference type="FunFam" id="3.40.140.20:FF:000002">
    <property type="entry name" value="Bifunctional purine biosynthesis protein PurH"/>
    <property type="match status" value="1"/>
</dbReference>
<sequence>MSPQTDTPTDGPGSGPDNGKVPIRRALVSVYDKTGLEELVRGLHGAGVALVSTGGSARLIEELGLPVTKVEDLTGFPECLDGRVKTLHPRVHAGILADRRLERHVAQLEELGVEPFDLVVSNLYPFADTVASGASPDECVEQIDIGGPSMVRAAAKNHPSVAIVTSPAKYFDVLEAVAHGGFTLEQRRALAAEAFVHTATYDVHVASWMGSVLTDTSGGSGFPAWMGATWTKQSVLRYGENPHQRAALYVNGYQPRPGLAQGRQLHGKEMSYNNFIDADAAHRAAYDHGDQPTVAIIKHANPCGIAVGADIADAHRKAHACDPVSAYGGIIATNRPVTAAMAETVKDIFTEVVVAPSFDEDALEVLTAKKNLRLLEVAAPPVGGIETRPVSGGLLLQSRDAIDAKGEDKDGNPTGDDPSRWRLAAGAAASQETLADLAFAWRAIRAVKSNAILLASGGASVGVGMGQVNRVDSCRLAVSRAGDRAAGSVAASDAFFPFADGPQILLDAGVAAIVAPGGSIRDDEVIAACNAAGVTLYFTGTRHFAH</sequence>